<evidence type="ECO:0000313" key="3">
    <source>
        <dbReference type="EMBL" id="AEW96077.1"/>
    </source>
</evidence>
<dbReference type="InterPro" id="IPR016123">
    <property type="entry name" value="Mog1/PsbP_a/b/a-sand"/>
</dbReference>
<dbReference type="RefSeq" id="WP_014144437.1">
    <property type="nucleotide sequence ID" value="NC_016111.1"/>
</dbReference>
<evidence type="ECO:0008006" key="5">
    <source>
        <dbReference type="Google" id="ProtNLM"/>
    </source>
</evidence>
<organism evidence="3 4">
    <name type="scientific">Streptantibioticus cattleyicolor (strain ATCC 35852 / DSM 46488 / JCM 4925 / NBRC 14057 / NRRL 8057)</name>
    <name type="common">Streptomyces cattleya</name>
    <dbReference type="NCBI Taxonomy" id="1003195"/>
    <lineage>
        <taxon>Bacteria</taxon>
        <taxon>Bacillati</taxon>
        <taxon>Actinomycetota</taxon>
        <taxon>Actinomycetes</taxon>
        <taxon>Kitasatosporales</taxon>
        <taxon>Streptomycetaceae</taxon>
        <taxon>Streptantibioticus</taxon>
    </lineage>
</organism>
<dbReference type="SUPFAM" id="SSF55724">
    <property type="entry name" value="Mog1p/PsbP-like"/>
    <property type="match status" value="1"/>
</dbReference>
<feature type="transmembrane region" description="Helical" evidence="2">
    <location>
        <begin position="67"/>
        <end position="88"/>
    </location>
</feature>
<dbReference type="KEGG" id="scy:SCATT_37060"/>
<evidence type="ECO:0000313" key="4">
    <source>
        <dbReference type="Proteomes" id="UP000007842"/>
    </source>
</evidence>
<evidence type="ECO:0000256" key="1">
    <source>
        <dbReference type="SAM" id="MobiDB-lite"/>
    </source>
</evidence>
<proteinExistence type="predicted"/>
<dbReference type="STRING" id="1003195.SCATT_37060"/>
<name>F8K093_STREN</name>
<keyword evidence="2" id="KW-0472">Membrane</keyword>
<dbReference type="KEGG" id="sct:SCAT_3717"/>
<evidence type="ECO:0000256" key="2">
    <source>
        <dbReference type="SAM" id="Phobius"/>
    </source>
</evidence>
<keyword evidence="2" id="KW-1133">Transmembrane helix</keyword>
<dbReference type="OrthoDB" id="4335221at2"/>
<dbReference type="Gene3D" id="3.40.1000.10">
    <property type="entry name" value="Mog1/PsbP, alpha/beta/alpha sandwich"/>
    <property type="match status" value="1"/>
</dbReference>
<reference evidence="4" key="1">
    <citation type="submission" date="2011-12" db="EMBL/GenBank/DDBJ databases">
        <title>Complete genome sequence of Streptomyces cattleya strain DSM 46488.</title>
        <authorList>
            <person name="Ou H.-Y."/>
            <person name="Li P."/>
            <person name="Zhao C."/>
            <person name="O'Hagan D."/>
            <person name="Deng Z."/>
        </authorList>
    </citation>
    <scope>NUCLEOTIDE SEQUENCE [LARGE SCALE GENOMIC DNA]</scope>
    <source>
        <strain evidence="4">ATCC 35852 / DSM 46488 / JCM 4925 / NBRC 14057 / NRRL 8057</strain>
    </source>
</reference>
<dbReference type="Proteomes" id="UP000007842">
    <property type="component" value="Chromosome"/>
</dbReference>
<feature type="compositionally biased region" description="Low complexity" evidence="1">
    <location>
        <begin position="117"/>
        <end position="136"/>
    </location>
</feature>
<dbReference type="AlphaFoldDB" id="F8K093"/>
<accession>F8K093</accession>
<feature type="region of interest" description="Disordered" evidence="1">
    <location>
        <begin position="97"/>
        <end position="138"/>
    </location>
</feature>
<gene>
    <name evidence="3" type="ordered locus">SCATT_37060</name>
</gene>
<keyword evidence="4" id="KW-1185">Reference proteome</keyword>
<accession>G8X086</accession>
<dbReference type="PATRIC" id="fig|1003195.11.peg.5178"/>
<keyword evidence="2" id="KW-0812">Transmembrane</keyword>
<dbReference type="EMBL" id="CP003219">
    <property type="protein sequence ID" value="AEW96077.1"/>
    <property type="molecule type" value="Genomic_DNA"/>
</dbReference>
<sequence>MAEGEGEEYWDAELQAWAVRPSSGPKTQASGGPAFVPGQSLYAPGPPTVPTPVTGTAGATGARRPRVWYAAAGVVVCVGLASAGWLLLGSGGPHGGHGTGTAPGAVSASAPQETAGSPTPGAATSDAPTPSAPAAGYTHVEDPLGFALDVPSGWTRREQPASDGGQVFYSADGDDHLVQVGVVHGQSQTPYETFQTMQRELAAQRDGYQLHRLARVDGDPNGPVEIEFSYNSPDHGPRHVIDRGFTGADGTFYAILVAGPEDEWDASLERYRTVVASFCADGVCPSTSP</sequence>
<dbReference type="HOGENOM" id="CLU_055444_0_0_11"/>
<dbReference type="eggNOG" id="COG0515">
    <property type="taxonomic scope" value="Bacteria"/>
</dbReference>
<protein>
    <recommendedName>
        <fullName evidence="5">Serine/arginine repetitive matrix protein 2</fullName>
    </recommendedName>
</protein>